<evidence type="ECO:0000313" key="1">
    <source>
        <dbReference type="EMBL" id="KAL3848667.1"/>
    </source>
</evidence>
<reference evidence="1 2" key="1">
    <citation type="submission" date="2024-12" db="EMBL/GenBank/DDBJ databases">
        <title>The unique morphological basis and parallel evolutionary history of personate flowers in Penstemon.</title>
        <authorList>
            <person name="Depatie T.H."/>
            <person name="Wessinger C.A."/>
        </authorList>
    </citation>
    <scope>NUCLEOTIDE SEQUENCE [LARGE SCALE GENOMIC DNA]</scope>
    <source>
        <strain evidence="1">WTNN_2</strain>
        <tissue evidence="1">Leaf</tissue>
    </source>
</reference>
<protein>
    <submittedName>
        <fullName evidence="1">Uncharacterized protein</fullName>
    </submittedName>
</protein>
<gene>
    <name evidence="1" type="ORF">ACJIZ3_010549</name>
</gene>
<dbReference type="EMBL" id="JBJXBP010000001">
    <property type="protein sequence ID" value="KAL3848667.1"/>
    <property type="molecule type" value="Genomic_DNA"/>
</dbReference>
<accession>A0ABD3UI24</accession>
<comment type="caution">
    <text evidence="1">The sequence shown here is derived from an EMBL/GenBank/DDBJ whole genome shotgun (WGS) entry which is preliminary data.</text>
</comment>
<dbReference type="AlphaFoldDB" id="A0ABD3UI24"/>
<name>A0ABD3UI24_9LAMI</name>
<organism evidence="1 2">
    <name type="scientific">Penstemon smallii</name>
    <dbReference type="NCBI Taxonomy" id="265156"/>
    <lineage>
        <taxon>Eukaryota</taxon>
        <taxon>Viridiplantae</taxon>
        <taxon>Streptophyta</taxon>
        <taxon>Embryophyta</taxon>
        <taxon>Tracheophyta</taxon>
        <taxon>Spermatophyta</taxon>
        <taxon>Magnoliopsida</taxon>
        <taxon>eudicotyledons</taxon>
        <taxon>Gunneridae</taxon>
        <taxon>Pentapetalae</taxon>
        <taxon>asterids</taxon>
        <taxon>lamiids</taxon>
        <taxon>Lamiales</taxon>
        <taxon>Plantaginaceae</taxon>
        <taxon>Cheloneae</taxon>
        <taxon>Penstemon</taxon>
    </lineage>
</organism>
<sequence length="17" mass="2081">MRSNWTIAQKTFEEILN</sequence>
<keyword evidence="2" id="KW-1185">Reference proteome</keyword>
<dbReference type="Proteomes" id="UP001634393">
    <property type="component" value="Unassembled WGS sequence"/>
</dbReference>
<evidence type="ECO:0000313" key="2">
    <source>
        <dbReference type="Proteomes" id="UP001634393"/>
    </source>
</evidence>
<proteinExistence type="predicted"/>